<dbReference type="Proteomes" id="UP000029348">
    <property type="component" value="Segment"/>
</dbReference>
<feature type="compositionally biased region" description="Polar residues" evidence="2">
    <location>
        <begin position="13"/>
        <end position="33"/>
    </location>
</feature>
<evidence type="ECO:0000313" key="4">
    <source>
        <dbReference type="Proteomes" id="UP000029348"/>
    </source>
</evidence>
<feature type="coiled-coil region" evidence="1">
    <location>
        <begin position="54"/>
        <end position="95"/>
    </location>
</feature>
<feature type="region of interest" description="Disordered" evidence="2">
    <location>
        <begin position="1"/>
        <end position="36"/>
    </location>
</feature>
<dbReference type="RefSeq" id="YP_009124558.1">
    <property type="nucleotide sequence ID" value="NC_026588.1"/>
</dbReference>
<dbReference type="KEGG" id="vg:23679061"/>
<dbReference type="InterPro" id="IPR025580">
    <property type="entry name" value="Gp46"/>
</dbReference>
<reference evidence="3 4" key="1">
    <citation type="submission" date="2014-07" db="EMBL/GenBank/DDBJ databases">
        <authorList>
            <person name="Nurko I."/>
            <person name="Arora N."/>
            <person name="Mosteller S."/>
            <person name="Bari R."/>
            <person name="McNulty L."/>
            <person name="Schmidt T."/>
            <person name="Mehalik H."/>
            <person name="Reinhart E."/>
            <person name="Winders D.C."/>
            <person name="Nootbar H.A."/>
            <person name="Reilly M.A."/>
            <person name="Gough E."/>
            <person name="Gregory S."/>
            <person name="Harbaugh B."/>
            <person name="Kaur B."/>
            <person name="Siesel C."/>
            <person name="Warwar S."/>
            <person name="Breitenberger C.A."/>
            <person name="Daniels C.J."/>
            <person name="Ball S.L."/>
            <person name="Buck G.A."/>
            <person name="Campbell R."/>
            <person name="Carvalho M.R."/>
            <person name="Duckworth R.A."/>
            <person name="Dunn T."/>
            <person name="Halpern C."/>
            <person name="Johnson A."/>
            <person name="Kiflezghi M.G."/>
            <person name="Lee V."/>
            <person name="Loviza R.A."/>
            <person name="Serrano M.G."/>
            <person name="Shah Z.V."/>
            <person name="Sharma K."/>
            <person name="Voegtly L.J."/>
            <person name="Walstead R."/>
            <person name="Wang Y.P."/>
            <person name="Bradley K.W."/>
            <person name="Barker L.P."/>
            <person name="Asai D.J."/>
            <person name="Bowman C.A."/>
            <person name="Russell D.A."/>
            <person name="Pope W.H."/>
            <person name="Jacobs-Sera D."/>
            <person name="Hendrix R.W."/>
            <person name="Hatfull G.F."/>
        </authorList>
    </citation>
    <scope>NUCLEOTIDE SEQUENCE [LARGE SCALE GENOMIC DNA]</scope>
</reference>
<dbReference type="Pfam" id="PF14265">
    <property type="entry name" value="DUF4355"/>
    <property type="match status" value="1"/>
</dbReference>
<dbReference type="GeneID" id="23679061"/>
<dbReference type="EMBL" id="KM101124">
    <property type="protein sequence ID" value="AIM40953.1"/>
    <property type="molecule type" value="Genomic_DNA"/>
</dbReference>
<name>A0A088F7K2_9CAUD</name>
<evidence type="ECO:0000256" key="2">
    <source>
        <dbReference type="SAM" id="MobiDB-lite"/>
    </source>
</evidence>
<organism evidence="3 4">
    <name type="scientific">Mycobacterium phage Squirty</name>
    <dbReference type="NCBI Taxonomy" id="1527512"/>
    <lineage>
        <taxon>Viruses</taxon>
        <taxon>Duplodnaviria</taxon>
        <taxon>Heunggongvirae</taxon>
        <taxon>Uroviricota</taxon>
        <taxon>Caudoviricetes</taxon>
        <taxon>Gracegardnervirinae</taxon>
        <taxon>Squirtyvirus</taxon>
        <taxon>Squirtyvirus squirty</taxon>
        <taxon>Mycobacterium virus Squirty</taxon>
    </lineage>
</organism>
<keyword evidence="4" id="KW-1185">Reference proteome</keyword>
<protein>
    <submittedName>
        <fullName evidence="3">Scaffolding protein</fullName>
    </submittedName>
</protein>
<feature type="region of interest" description="Disordered" evidence="2">
    <location>
        <begin position="132"/>
        <end position="163"/>
    </location>
</feature>
<evidence type="ECO:0000256" key="1">
    <source>
        <dbReference type="SAM" id="Coils"/>
    </source>
</evidence>
<gene>
    <name evidence="3" type="primary">6</name>
    <name evidence="3" type="ORF">PBI_SQUIRTY_6</name>
</gene>
<sequence length="178" mass="19528">MPEEAENTVEDGATTQPGNGDEQQNSFKPITSQDEFDRIIQQRIARERSKFSDYDDLKSKAEELDKIREGEKTELQKLTEQLQSVSSRAEKAERDLLVTSVAAEKGVPAASLTGSTKEELEASADQLIAWRDQQLQQQAPKLKPPAKNLKSGTTGTETADLDPKAAAAEALRRMRAGG</sequence>
<feature type="compositionally biased region" description="Low complexity" evidence="2">
    <location>
        <begin position="133"/>
        <end position="147"/>
    </location>
</feature>
<keyword evidence="1" id="KW-0175">Coiled coil</keyword>
<accession>A0A088F7K2</accession>
<evidence type="ECO:0000313" key="3">
    <source>
        <dbReference type="EMBL" id="AIM40953.1"/>
    </source>
</evidence>
<dbReference type="OrthoDB" id="12877at10239"/>
<proteinExistence type="predicted"/>